<organism evidence="2 3">
    <name type="scientific">Cephalotus follicularis</name>
    <name type="common">Albany pitcher plant</name>
    <dbReference type="NCBI Taxonomy" id="3775"/>
    <lineage>
        <taxon>Eukaryota</taxon>
        <taxon>Viridiplantae</taxon>
        <taxon>Streptophyta</taxon>
        <taxon>Embryophyta</taxon>
        <taxon>Tracheophyta</taxon>
        <taxon>Spermatophyta</taxon>
        <taxon>Magnoliopsida</taxon>
        <taxon>eudicotyledons</taxon>
        <taxon>Gunneridae</taxon>
        <taxon>Pentapetalae</taxon>
        <taxon>rosids</taxon>
        <taxon>fabids</taxon>
        <taxon>Oxalidales</taxon>
        <taxon>Cephalotaceae</taxon>
        <taxon>Cephalotus</taxon>
    </lineage>
</organism>
<sequence length="220" mass="25378">MIARMFYLAGLSFNLARNLYFQSAFTFAANHNIAGYLPSGYNLLRTTLLQKENANIDRLCAPIRSMWNEKGVSIVSDGWSDSQRRPLINFMAVVDGDPMFLKSVDYSGETKDMHFIFTLLKEVNNEVGGDFWWDSIDYIPSFTAPIYDMLRLCDTDKPCLHLVYDMWDTMIEKVKKAIYFKESKLADKESPLYQVVHSILVDRWNKNNTPLHCLAHALNP</sequence>
<reference evidence="3" key="1">
    <citation type="submission" date="2016-04" db="EMBL/GenBank/DDBJ databases">
        <title>Cephalotus genome sequencing.</title>
        <authorList>
            <person name="Fukushima K."/>
            <person name="Hasebe M."/>
            <person name="Fang X."/>
        </authorList>
    </citation>
    <scope>NUCLEOTIDE SEQUENCE [LARGE SCALE GENOMIC DNA]</scope>
    <source>
        <strain evidence="3">cv. St1</strain>
    </source>
</reference>
<evidence type="ECO:0000313" key="2">
    <source>
        <dbReference type="EMBL" id="GAV59120.1"/>
    </source>
</evidence>
<keyword evidence="3" id="KW-1185">Reference proteome</keyword>
<protein>
    <submittedName>
        <fullName evidence="2">DUF659 domain-containing protein</fullName>
    </submittedName>
</protein>
<dbReference type="AlphaFoldDB" id="A0A1Q3ATZ0"/>
<dbReference type="InParanoid" id="A0A1Q3ATZ0"/>
<dbReference type="OrthoDB" id="1937290at2759"/>
<dbReference type="Pfam" id="PF04937">
    <property type="entry name" value="DUF659"/>
    <property type="match status" value="1"/>
</dbReference>
<proteinExistence type="predicted"/>
<feature type="domain" description="DUF659" evidence="1">
    <location>
        <begin position="42"/>
        <end position="129"/>
    </location>
</feature>
<accession>A0A1Q3ATZ0</accession>
<evidence type="ECO:0000259" key="1">
    <source>
        <dbReference type="Pfam" id="PF04937"/>
    </source>
</evidence>
<dbReference type="EMBL" id="BDDD01000099">
    <property type="protein sequence ID" value="GAV59120.1"/>
    <property type="molecule type" value="Genomic_DNA"/>
</dbReference>
<dbReference type="Proteomes" id="UP000187406">
    <property type="component" value="Unassembled WGS sequence"/>
</dbReference>
<dbReference type="SUPFAM" id="SSF53098">
    <property type="entry name" value="Ribonuclease H-like"/>
    <property type="match status" value="1"/>
</dbReference>
<dbReference type="STRING" id="3775.A0A1Q3ATZ0"/>
<evidence type="ECO:0000313" key="3">
    <source>
        <dbReference type="Proteomes" id="UP000187406"/>
    </source>
</evidence>
<dbReference type="PANTHER" id="PTHR32166">
    <property type="entry name" value="OSJNBA0013A04.12 PROTEIN"/>
    <property type="match status" value="1"/>
</dbReference>
<dbReference type="PANTHER" id="PTHR32166:SF81">
    <property type="entry name" value="OS06G0658400 PROTEIN"/>
    <property type="match status" value="1"/>
</dbReference>
<gene>
    <name evidence="2" type="ORF">CFOL_v3_02651</name>
</gene>
<name>A0A1Q3ATZ0_CEPFO</name>
<comment type="caution">
    <text evidence="2">The sequence shown here is derived from an EMBL/GenBank/DDBJ whole genome shotgun (WGS) entry which is preliminary data.</text>
</comment>
<dbReference type="InterPro" id="IPR012337">
    <property type="entry name" value="RNaseH-like_sf"/>
</dbReference>
<dbReference type="InterPro" id="IPR007021">
    <property type="entry name" value="DUF659"/>
</dbReference>